<dbReference type="AlphaFoldDB" id="A0A5C5GF73"/>
<dbReference type="EMBL" id="VFFF01000001">
    <property type="protein sequence ID" value="TNY33180.1"/>
    <property type="molecule type" value="Genomic_DNA"/>
</dbReference>
<dbReference type="PROSITE" id="PS51257">
    <property type="entry name" value="PROKAR_LIPOPROTEIN"/>
    <property type="match status" value="1"/>
</dbReference>
<protein>
    <recommendedName>
        <fullName evidence="3">Lipoprotein</fullName>
    </recommendedName>
</protein>
<keyword evidence="2" id="KW-1185">Reference proteome</keyword>
<gene>
    <name evidence="1" type="ORF">FHY64_07860</name>
</gene>
<proteinExistence type="predicted"/>
<dbReference type="RefSeq" id="WP_140193866.1">
    <property type="nucleotide sequence ID" value="NZ_CP065915.1"/>
</dbReference>
<reference evidence="1 2" key="1">
    <citation type="submission" date="2019-06" db="EMBL/GenBank/DDBJ databases">
        <title>Genome of new Rhodobacteraceae sp. SM1903.</title>
        <authorList>
            <person name="Ren X."/>
        </authorList>
    </citation>
    <scope>NUCLEOTIDE SEQUENCE [LARGE SCALE GENOMIC DNA]</scope>
    <source>
        <strain evidence="1 2">SM1903</strain>
    </source>
</reference>
<organism evidence="1 2">
    <name type="scientific">Pelagovum pacificum</name>
    <dbReference type="NCBI Taxonomy" id="2588711"/>
    <lineage>
        <taxon>Bacteria</taxon>
        <taxon>Pseudomonadati</taxon>
        <taxon>Pseudomonadota</taxon>
        <taxon>Alphaproteobacteria</taxon>
        <taxon>Rhodobacterales</taxon>
        <taxon>Paracoccaceae</taxon>
        <taxon>Pelagovum</taxon>
    </lineage>
</organism>
<sequence length="130" mass="13379">MTRFLPLAALAFLASCNTGPELVPLGVSGGASRTDTIYRTEFVGRFSPSPICQGQELQIEFAPESVYLGETGCNIAGTRRISNGVALELVGCRAEGAAQADRTLSVTRAGSGALQVSGGGVDSTVQPCLD</sequence>
<comment type="caution">
    <text evidence="1">The sequence shown here is derived from an EMBL/GenBank/DDBJ whole genome shotgun (WGS) entry which is preliminary data.</text>
</comment>
<evidence type="ECO:0008006" key="3">
    <source>
        <dbReference type="Google" id="ProtNLM"/>
    </source>
</evidence>
<dbReference type="OrthoDB" id="7863884at2"/>
<name>A0A5C5GF73_9RHOB</name>
<accession>A0A5C5GF73</accession>
<evidence type="ECO:0000313" key="2">
    <source>
        <dbReference type="Proteomes" id="UP000314011"/>
    </source>
</evidence>
<evidence type="ECO:0000313" key="1">
    <source>
        <dbReference type="EMBL" id="TNY33180.1"/>
    </source>
</evidence>
<dbReference type="Proteomes" id="UP000314011">
    <property type="component" value="Unassembled WGS sequence"/>
</dbReference>